<evidence type="ECO:0000313" key="2">
    <source>
        <dbReference type="Proteomes" id="UP001329915"/>
    </source>
</evidence>
<dbReference type="Pfam" id="PF03698">
    <property type="entry name" value="UPF0180"/>
    <property type="match status" value="1"/>
</dbReference>
<keyword evidence="2" id="KW-1185">Reference proteome</keyword>
<protein>
    <submittedName>
        <fullName evidence="1">YkuS family protein</fullName>
    </submittedName>
</protein>
<dbReference type="AlphaFoldDB" id="A0AAU0UJ79"/>
<accession>A0AAU0UJ79</accession>
<dbReference type="Proteomes" id="UP001329915">
    <property type="component" value="Chromosome"/>
</dbReference>
<dbReference type="RefSeq" id="WP_366923455.1">
    <property type="nucleotide sequence ID" value="NZ_CP121694.1"/>
</dbReference>
<dbReference type="KEGG" id="dbc:MFMK1_000344"/>
<sequence>MKRIIVQEGLEEIKAELDNRGFETISGEGNVDAAAVIYSGVSCDWEGTPTVTNDWVQGSETPLLINAVGMTADEAADLIVSRVGDN</sequence>
<dbReference type="EMBL" id="CP121694">
    <property type="protein sequence ID" value="WRO20562.1"/>
    <property type="molecule type" value="Genomic_DNA"/>
</dbReference>
<organism evidence="1 2">
    <name type="scientific">Metallumcola ferriviriculae</name>
    <dbReference type="NCBI Taxonomy" id="3039180"/>
    <lineage>
        <taxon>Bacteria</taxon>
        <taxon>Bacillati</taxon>
        <taxon>Bacillota</taxon>
        <taxon>Clostridia</taxon>
        <taxon>Neomoorellales</taxon>
        <taxon>Desulfitibacteraceae</taxon>
        <taxon>Metallumcola</taxon>
    </lineage>
</organism>
<gene>
    <name evidence="1" type="ORF">MFMK1_000344</name>
</gene>
<name>A0AAU0UJ79_9FIRM</name>
<reference evidence="1 2" key="1">
    <citation type="submission" date="2023-04" db="EMBL/GenBank/DDBJ databases">
        <authorList>
            <person name="Hsu D."/>
        </authorList>
    </citation>
    <scope>NUCLEOTIDE SEQUENCE [LARGE SCALE GENOMIC DNA]</scope>
    <source>
        <strain evidence="1 2">MK1</strain>
    </source>
</reference>
<evidence type="ECO:0000313" key="1">
    <source>
        <dbReference type="EMBL" id="WRO20562.1"/>
    </source>
</evidence>
<dbReference type="InterPro" id="IPR005370">
    <property type="entry name" value="UPF0180"/>
</dbReference>
<proteinExistence type="predicted"/>